<protein>
    <submittedName>
        <fullName evidence="3">Putative dehydrogenase</fullName>
    </submittedName>
</protein>
<dbReference type="SUPFAM" id="SSF51735">
    <property type="entry name" value="NAD(P)-binding Rossmann-fold domains"/>
    <property type="match status" value="1"/>
</dbReference>
<evidence type="ECO:0000313" key="3">
    <source>
        <dbReference type="EMBL" id="SBW09716.1"/>
    </source>
</evidence>
<dbReference type="InterPro" id="IPR000683">
    <property type="entry name" value="Gfo/Idh/MocA-like_OxRdtase_N"/>
</dbReference>
<feature type="domain" description="GFO/IDH/MocA-like oxidoreductase" evidence="2">
    <location>
        <begin position="131"/>
        <end position="255"/>
    </location>
</feature>
<organism evidence="3">
    <name type="scientific">uncultured Alphaproteobacteria bacterium</name>
    <dbReference type="NCBI Taxonomy" id="91750"/>
    <lineage>
        <taxon>Bacteria</taxon>
        <taxon>Pseudomonadati</taxon>
        <taxon>Pseudomonadota</taxon>
        <taxon>Alphaproteobacteria</taxon>
        <taxon>environmental samples</taxon>
    </lineage>
</organism>
<name>A0A212KDF0_9PROT</name>
<accession>A0A212KDF0</accession>
<dbReference type="InterPro" id="IPR051450">
    <property type="entry name" value="Gfo/Idh/MocA_Oxidoreductases"/>
</dbReference>
<reference evidence="3" key="1">
    <citation type="submission" date="2016-04" db="EMBL/GenBank/DDBJ databases">
        <authorList>
            <person name="Evans L.H."/>
            <person name="Alamgir A."/>
            <person name="Owens N."/>
            <person name="Weber N.D."/>
            <person name="Virtaneva K."/>
            <person name="Barbian K."/>
            <person name="Babar A."/>
            <person name="Rosenke K."/>
        </authorList>
    </citation>
    <scope>NUCLEOTIDE SEQUENCE</scope>
    <source>
        <strain evidence="3">86</strain>
    </source>
</reference>
<gene>
    <name evidence="3" type="ORF">KL86APRO_12657</name>
</gene>
<dbReference type="Pfam" id="PF01408">
    <property type="entry name" value="GFO_IDH_MocA"/>
    <property type="match status" value="1"/>
</dbReference>
<dbReference type="Pfam" id="PF22725">
    <property type="entry name" value="GFO_IDH_MocA_C3"/>
    <property type="match status" value="1"/>
</dbReference>
<dbReference type="SUPFAM" id="SSF55347">
    <property type="entry name" value="Glyceraldehyde-3-phosphate dehydrogenase-like, C-terminal domain"/>
    <property type="match status" value="1"/>
</dbReference>
<dbReference type="Gene3D" id="3.40.50.720">
    <property type="entry name" value="NAD(P)-binding Rossmann-like Domain"/>
    <property type="match status" value="1"/>
</dbReference>
<dbReference type="InterPro" id="IPR055170">
    <property type="entry name" value="GFO_IDH_MocA-like_dom"/>
</dbReference>
<dbReference type="PANTHER" id="PTHR43377:SF1">
    <property type="entry name" value="BILIVERDIN REDUCTASE A"/>
    <property type="match status" value="1"/>
</dbReference>
<dbReference type="Gene3D" id="3.30.360.10">
    <property type="entry name" value="Dihydrodipicolinate Reductase, domain 2"/>
    <property type="match status" value="1"/>
</dbReference>
<dbReference type="EMBL" id="FLUO01000001">
    <property type="protein sequence ID" value="SBW09716.1"/>
    <property type="molecule type" value="Genomic_DNA"/>
</dbReference>
<dbReference type="GO" id="GO:0000166">
    <property type="term" value="F:nucleotide binding"/>
    <property type="evidence" value="ECO:0007669"/>
    <property type="project" value="InterPro"/>
</dbReference>
<evidence type="ECO:0000259" key="2">
    <source>
        <dbReference type="Pfam" id="PF22725"/>
    </source>
</evidence>
<sequence length="335" mass="36553">MTHAPASPILVVGSGSIARRHIANLRILRPENRILVLRRQDSDSPPLPEGVEAVADVETALAERPLATILANPAPFRVALARRLAEADCHLFLEKPLSTTPDGIADLLQTAAERKLAVLVGYNLRFLPSVRAFADAVKQGMAGGPLRIEASVGQYLPDWRPDADYRHGVSARAELGGGALLELSHELDLALFLGGPAHRVSARLANVGGLGIDVEDTADLLLDFATGAQGTVHMDFLQRAPHRAVRVIGSEATLEWDYFADRVTLRRTDAETENLFQGELADRNRMYLDEMRHFFACVTQDATPQISGEEGFRVVRVIHAARNSARHNSAFVELT</sequence>
<feature type="domain" description="Gfo/Idh/MocA-like oxidoreductase N-terminal" evidence="1">
    <location>
        <begin position="9"/>
        <end position="122"/>
    </location>
</feature>
<dbReference type="PANTHER" id="PTHR43377">
    <property type="entry name" value="BILIVERDIN REDUCTASE A"/>
    <property type="match status" value="1"/>
</dbReference>
<evidence type="ECO:0000259" key="1">
    <source>
        <dbReference type="Pfam" id="PF01408"/>
    </source>
</evidence>
<dbReference type="AlphaFoldDB" id="A0A212KDF0"/>
<dbReference type="InterPro" id="IPR036291">
    <property type="entry name" value="NAD(P)-bd_dom_sf"/>
</dbReference>
<proteinExistence type="predicted"/>